<feature type="domain" description="Pycsar effector protein" evidence="9">
    <location>
        <begin position="11"/>
        <end position="191"/>
    </location>
</feature>
<dbReference type="InterPro" id="IPR043760">
    <property type="entry name" value="PycTM_dom"/>
</dbReference>
<evidence type="ECO:0000256" key="2">
    <source>
        <dbReference type="ARBA" id="ARBA00022475"/>
    </source>
</evidence>
<protein>
    <recommendedName>
        <fullName evidence="9">Pycsar effector protein domain-containing protein</fullName>
    </recommendedName>
</protein>
<proteinExistence type="predicted"/>
<feature type="transmembrane region" description="Helical" evidence="8">
    <location>
        <begin position="259"/>
        <end position="280"/>
    </location>
</feature>
<evidence type="ECO:0000313" key="11">
    <source>
        <dbReference type="Proteomes" id="UP000584670"/>
    </source>
</evidence>
<evidence type="ECO:0000256" key="8">
    <source>
        <dbReference type="SAM" id="Phobius"/>
    </source>
</evidence>
<feature type="non-terminal residue" evidence="10">
    <location>
        <position position="1"/>
    </location>
</feature>
<dbReference type="Pfam" id="PF18967">
    <property type="entry name" value="PycTM"/>
    <property type="match status" value="1"/>
</dbReference>
<feature type="transmembrane region" description="Helical" evidence="8">
    <location>
        <begin position="314"/>
        <end position="334"/>
    </location>
</feature>
<evidence type="ECO:0000256" key="6">
    <source>
        <dbReference type="ARBA" id="ARBA00023118"/>
    </source>
</evidence>
<evidence type="ECO:0000256" key="3">
    <source>
        <dbReference type="ARBA" id="ARBA00022692"/>
    </source>
</evidence>
<feature type="transmembrane region" description="Helical" evidence="8">
    <location>
        <begin position="175"/>
        <end position="197"/>
    </location>
</feature>
<evidence type="ECO:0000313" key="10">
    <source>
        <dbReference type="EMBL" id="MBC2908310.1"/>
    </source>
</evidence>
<feature type="transmembrane region" description="Helical" evidence="8">
    <location>
        <begin position="217"/>
        <end position="238"/>
    </location>
</feature>
<dbReference type="Proteomes" id="UP000584670">
    <property type="component" value="Unassembled WGS sequence"/>
</dbReference>
<feature type="transmembrane region" description="Helical" evidence="8">
    <location>
        <begin position="68"/>
        <end position="89"/>
    </location>
</feature>
<keyword evidence="3 8" id="KW-0812">Transmembrane</keyword>
<feature type="transmembrane region" description="Helical" evidence="8">
    <location>
        <begin position="286"/>
        <end position="307"/>
    </location>
</feature>
<dbReference type="RefSeq" id="WP_186288223.1">
    <property type="nucleotide sequence ID" value="NZ_JACMSF010000142.1"/>
</dbReference>
<keyword evidence="4" id="KW-0547">Nucleotide-binding</keyword>
<keyword evidence="5 8" id="KW-1133">Transmembrane helix</keyword>
<organism evidence="10 11">
    <name type="scientific">Streptomyces cupreus</name>
    <dbReference type="NCBI Taxonomy" id="2759956"/>
    <lineage>
        <taxon>Bacteria</taxon>
        <taxon>Bacillati</taxon>
        <taxon>Actinomycetota</taxon>
        <taxon>Actinomycetes</taxon>
        <taxon>Kitasatosporales</taxon>
        <taxon>Streptomycetaceae</taxon>
        <taxon>Streptomyces</taxon>
    </lineage>
</organism>
<evidence type="ECO:0000256" key="4">
    <source>
        <dbReference type="ARBA" id="ARBA00022741"/>
    </source>
</evidence>
<keyword evidence="6" id="KW-0051">Antiviral defense</keyword>
<dbReference type="EMBL" id="JACMSF010000142">
    <property type="protein sequence ID" value="MBC2908310.1"/>
    <property type="molecule type" value="Genomic_DNA"/>
</dbReference>
<comment type="caution">
    <text evidence="10">The sequence shown here is derived from an EMBL/GenBank/DDBJ whole genome shotgun (WGS) entry which is preliminary data.</text>
</comment>
<reference evidence="10 11" key="1">
    <citation type="submission" date="2020-08" db="EMBL/GenBank/DDBJ databases">
        <title>Streptomyces sp. PSKA01 genome sequencing and assembly.</title>
        <authorList>
            <person name="Mandal S."/>
            <person name="Maiti P.K."/>
            <person name="Das P."/>
        </authorList>
    </citation>
    <scope>NUCLEOTIDE SEQUENCE [LARGE SCALE GENOMIC DNA]</scope>
    <source>
        <strain evidence="10 11">PSKA01</strain>
    </source>
</reference>
<evidence type="ECO:0000256" key="1">
    <source>
        <dbReference type="ARBA" id="ARBA00004236"/>
    </source>
</evidence>
<sequence>EQKALSKFTLLEDSFDEVLDAIKHMDDKIGRLLTSVAFLTTAMLALGSLSAAQYLGYDFQVTPYELPVVLISITVFLLGVFMAVMLLLAGRAAPIGVPGVSGDPASNPLNSAGHPRKMSQLWFLKIAEATQDEWEGEWNRSIDEIREDRESDLRKETQNLARRATFKHDRIREAVAVLALALLAFSVAVVFASAAAGSCPAGADSCKLPITVPIETFHRFLLGALFAVYVFVQVGIPARHVNQSITPTVNEEECKVKKLIRFTSLYALFAALLVGALLLHPGLPDWIWLLLVSIFAAASMAIFPFSIRRGGGRGAMTCVVIALTCAVTVPAAYFGIDGKYAWQLTCAAGASGALLLSSLLRPTFDLLERQNRVAAAQ</sequence>
<keyword evidence="11" id="KW-1185">Reference proteome</keyword>
<evidence type="ECO:0000256" key="5">
    <source>
        <dbReference type="ARBA" id="ARBA00022989"/>
    </source>
</evidence>
<dbReference type="AlphaFoldDB" id="A0A7X1JCR2"/>
<comment type="subcellular location">
    <subcellularLocation>
        <location evidence="1">Cell membrane</location>
    </subcellularLocation>
</comment>
<gene>
    <name evidence="10" type="ORF">H4N64_43900</name>
</gene>
<accession>A0A7X1JCR2</accession>
<evidence type="ECO:0000256" key="7">
    <source>
        <dbReference type="ARBA" id="ARBA00023136"/>
    </source>
</evidence>
<name>A0A7X1JCR2_9ACTN</name>
<evidence type="ECO:0000259" key="9">
    <source>
        <dbReference type="Pfam" id="PF18967"/>
    </source>
</evidence>
<feature type="transmembrane region" description="Helical" evidence="8">
    <location>
        <begin position="32"/>
        <end position="56"/>
    </location>
</feature>
<keyword evidence="2" id="KW-1003">Cell membrane</keyword>
<feature type="transmembrane region" description="Helical" evidence="8">
    <location>
        <begin position="340"/>
        <end position="360"/>
    </location>
</feature>
<keyword evidence="7 8" id="KW-0472">Membrane</keyword>